<name>X1B924_9ZZZZ</name>
<proteinExistence type="predicted"/>
<dbReference type="EMBL" id="BART01013747">
    <property type="protein sequence ID" value="GAG80643.1"/>
    <property type="molecule type" value="Genomic_DNA"/>
</dbReference>
<comment type="caution">
    <text evidence="1">The sequence shown here is derived from an EMBL/GenBank/DDBJ whole genome shotgun (WGS) entry which is preliminary data.</text>
</comment>
<sequence length="81" mass="9089">MDLGEDMFIKCSYCGTVYYFKPEDDDDPNCPMCGTGTGHTANDEDIKKAKLAECLRDSDGALVTDEILDIFEKAKDSRRKK</sequence>
<dbReference type="AlphaFoldDB" id="X1B924"/>
<protein>
    <submittedName>
        <fullName evidence="1">Uncharacterized protein</fullName>
    </submittedName>
</protein>
<evidence type="ECO:0000313" key="1">
    <source>
        <dbReference type="EMBL" id="GAG80643.1"/>
    </source>
</evidence>
<organism evidence="1">
    <name type="scientific">marine sediment metagenome</name>
    <dbReference type="NCBI Taxonomy" id="412755"/>
    <lineage>
        <taxon>unclassified sequences</taxon>
        <taxon>metagenomes</taxon>
        <taxon>ecological metagenomes</taxon>
    </lineage>
</organism>
<gene>
    <name evidence="1" type="ORF">S01H4_27915</name>
</gene>
<accession>X1B924</accession>
<reference evidence="1" key="1">
    <citation type="journal article" date="2014" name="Front. Microbiol.">
        <title>High frequency of phylogenetically diverse reductive dehalogenase-homologous genes in deep subseafloor sedimentary metagenomes.</title>
        <authorList>
            <person name="Kawai M."/>
            <person name="Futagami T."/>
            <person name="Toyoda A."/>
            <person name="Takaki Y."/>
            <person name="Nishi S."/>
            <person name="Hori S."/>
            <person name="Arai W."/>
            <person name="Tsubouchi T."/>
            <person name="Morono Y."/>
            <person name="Uchiyama I."/>
            <person name="Ito T."/>
            <person name="Fujiyama A."/>
            <person name="Inagaki F."/>
            <person name="Takami H."/>
        </authorList>
    </citation>
    <scope>NUCLEOTIDE SEQUENCE</scope>
    <source>
        <strain evidence="1">Expedition CK06-06</strain>
    </source>
</reference>